<accession>A0A7J6XFI8</accession>
<evidence type="ECO:0000313" key="3">
    <source>
        <dbReference type="Proteomes" id="UP000554482"/>
    </source>
</evidence>
<dbReference type="Proteomes" id="UP000554482">
    <property type="component" value="Unassembled WGS sequence"/>
</dbReference>
<organism evidence="2 3">
    <name type="scientific">Thalictrum thalictroides</name>
    <name type="common">Rue-anemone</name>
    <name type="synonym">Anemone thalictroides</name>
    <dbReference type="NCBI Taxonomy" id="46969"/>
    <lineage>
        <taxon>Eukaryota</taxon>
        <taxon>Viridiplantae</taxon>
        <taxon>Streptophyta</taxon>
        <taxon>Embryophyta</taxon>
        <taxon>Tracheophyta</taxon>
        <taxon>Spermatophyta</taxon>
        <taxon>Magnoliopsida</taxon>
        <taxon>Ranunculales</taxon>
        <taxon>Ranunculaceae</taxon>
        <taxon>Thalictroideae</taxon>
        <taxon>Thalictrum</taxon>
    </lineage>
</organism>
<proteinExistence type="predicted"/>
<dbReference type="AlphaFoldDB" id="A0A7J6XFI8"/>
<sequence length="71" mass="8084">MLDASALTQVAKKVLTGQDRKEKANTSNDPTKTMPTRLIEELHSTLSFKPLKKKPCFIDLRVFIINLFTHL</sequence>
<evidence type="ECO:0000313" key="2">
    <source>
        <dbReference type="EMBL" id="KAF5207655.1"/>
    </source>
</evidence>
<name>A0A7J6XFI8_THATH</name>
<feature type="compositionally biased region" description="Polar residues" evidence="1">
    <location>
        <begin position="25"/>
        <end position="34"/>
    </location>
</feature>
<keyword evidence="3" id="KW-1185">Reference proteome</keyword>
<protein>
    <submittedName>
        <fullName evidence="2">Uncharacterized protein</fullName>
    </submittedName>
</protein>
<evidence type="ECO:0000256" key="1">
    <source>
        <dbReference type="SAM" id="MobiDB-lite"/>
    </source>
</evidence>
<comment type="caution">
    <text evidence="2">The sequence shown here is derived from an EMBL/GenBank/DDBJ whole genome shotgun (WGS) entry which is preliminary data.</text>
</comment>
<feature type="region of interest" description="Disordered" evidence="1">
    <location>
        <begin position="15"/>
        <end position="35"/>
    </location>
</feature>
<dbReference type="EMBL" id="JABWDY010001138">
    <property type="protein sequence ID" value="KAF5207655.1"/>
    <property type="molecule type" value="Genomic_DNA"/>
</dbReference>
<reference evidence="2 3" key="1">
    <citation type="submission" date="2020-06" db="EMBL/GenBank/DDBJ databases">
        <title>Transcriptomic and genomic resources for Thalictrum thalictroides and T. hernandezii: Facilitating candidate gene discovery in an emerging model plant lineage.</title>
        <authorList>
            <person name="Arias T."/>
            <person name="Riano-Pachon D.M."/>
            <person name="Di Stilio V.S."/>
        </authorList>
    </citation>
    <scope>NUCLEOTIDE SEQUENCE [LARGE SCALE GENOMIC DNA]</scope>
    <source>
        <strain evidence="3">cv. WT478/WT964</strain>
        <tissue evidence="2">Leaves</tissue>
    </source>
</reference>
<gene>
    <name evidence="2" type="ORF">FRX31_002751</name>
</gene>